<organism evidence="1">
    <name type="scientific">Arundo donax</name>
    <name type="common">Giant reed</name>
    <name type="synonym">Donax arundinaceus</name>
    <dbReference type="NCBI Taxonomy" id="35708"/>
    <lineage>
        <taxon>Eukaryota</taxon>
        <taxon>Viridiplantae</taxon>
        <taxon>Streptophyta</taxon>
        <taxon>Embryophyta</taxon>
        <taxon>Tracheophyta</taxon>
        <taxon>Spermatophyta</taxon>
        <taxon>Magnoliopsida</taxon>
        <taxon>Liliopsida</taxon>
        <taxon>Poales</taxon>
        <taxon>Poaceae</taxon>
        <taxon>PACMAD clade</taxon>
        <taxon>Arundinoideae</taxon>
        <taxon>Arundineae</taxon>
        <taxon>Arundo</taxon>
    </lineage>
</organism>
<dbReference type="EMBL" id="GBRH01208989">
    <property type="protein sequence ID" value="JAD88906.1"/>
    <property type="molecule type" value="Transcribed_RNA"/>
</dbReference>
<dbReference type="AlphaFoldDB" id="A0A0A9DM74"/>
<evidence type="ECO:0000313" key="1">
    <source>
        <dbReference type="EMBL" id="JAD88906.1"/>
    </source>
</evidence>
<protein>
    <submittedName>
        <fullName evidence="1">Uncharacterized protein</fullName>
    </submittedName>
</protein>
<proteinExistence type="predicted"/>
<reference evidence="1" key="2">
    <citation type="journal article" date="2015" name="Data Brief">
        <title>Shoot transcriptome of the giant reed, Arundo donax.</title>
        <authorList>
            <person name="Barrero R.A."/>
            <person name="Guerrero F.D."/>
            <person name="Moolhuijzen P."/>
            <person name="Goolsby J.A."/>
            <person name="Tidwell J."/>
            <person name="Bellgard S.E."/>
            <person name="Bellgard M.I."/>
        </authorList>
    </citation>
    <scope>NUCLEOTIDE SEQUENCE</scope>
    <source>
        <tissue evidence="1">Shoot tissue taken approximately 20 cm above the soil surface</tissue>
    </source>
</reference>
<accession>A0A0A9DM74</accession>
<reference evidence="1" key="1">
    <citation type="submission" date="2014-09" db="EMBL/GenBank/DDBJ databases">
        <authorList>
            <person name="Magalhaes I.L.F."/>
            <person name="Oliveira U."/>
            <person name="Santos F.R."/>
            <person name="Vidigal T.H.D.A."/>
            <person name="Brescovit A.D."/>
            <person name="Santos A.J."/>
        </authorList>
    </citation>
    <scope>NUCLEOTIDE SEQUENCE</scope>
    <source>
        <tissue evidence="1">Shoot tissue taken approximately 20 cm above the soil surface</tissue>
    </source>
</reference>
<sequence length="46" mass="5276">MFSCATFPPHDLPCFMLLMCHGLLYVAHCLDLVREMTKKLSISPHQ</sequence>
<name>A0A0A9DM74_ARUDO</name>